<sequence>MNTTAMSPLTVTPLGFIPDLKNATLVPFNETACENWKEIHHLVFHVANICFAVGLVIPTTMNLHMIFLRGLLTIGCALFIIWATLYRCALDIMIWNSVFLVVNLLHFIYLVYKRRPIKIEKELSSLYKRMFEPLHTLKTGQAYAAEDKTSVDDRLSILLKGKMKVSYRGHFLHNIYPCAFIDSPEFRSTEMNRGEKFQVTIIADDNCKFLCWSRERLTYFLESEPFLYEIFKYLIGKDITNKLYSLNDPTLNDKVS</sequence>
<evidence type="ECO:0000256" key="8">
    <source>
        <dbReference type="ARBA" id="ARBA00022692"/>
    </source>
</evidence>
<dbReference type="GO" id="GO:0042391">
    <property type="term" value="P:regulation of membrane potential"/>
    <property type="evidence" value="ECO:0007669"/>
    <property type="project" value="TreeGrafter"/>
</dbReference>
<reference evidence="16 17" key="1">
    <citation type="submission" date="2019-09" db="EMBL/GenBank/DDBJ databases">
        <title>Bird 10,000 Genomes (B10K) Project - Family phase.</title>
        <authorList>
            <person name="Zhang G."/>
        </authorList>
    </citation>
    <scope>NUCLEOTIDE SEQUENCE [LARGE SCALE GENOMIC DNA]</scope>
    <source>
        <strain evidence="16">B10K-DU-012-52</strain>
    </source>
</reference>
<keyword evidence="5" id="KW-0796">Tight junction</keyword>
<dbReference type="GO" id="GO:0005923">
    <property type="term" value="C:bicellular tight junction"/>
    <property type="evidence" value="ECO:0007669"/>
    <property type="project" value="UniProtKB-SubCell"/>
</dbReference>
<dbReference type="GO" id="GO:0016328">
    <property type="term" value="C:lateral plasma membrane"/>
    <property type="evidence" value="ECO:0007669"/>
    <property type="project" value="UniProtKB-SubCell"/>
</dbReference>
<organism evidence="16 17">
    <name type="scientific">Brachypteracias leptosomus</name>
    <name type="common">short-legged ground-roller</name>
    <dbReference type="NCBI Taxonomy" id="135165"/>
    <lineage>
        <taxon>Eukaryota</taxon>
        <taxon>Metazoa</taxon>
        <taxon>Chordata</taxon>
        <taxon>Craniata</taxon>
        <taxon>Vertebrata</taxon>
        <taxon>Euteleostomi</taxon>
        <taxon>Archelosauria</taxon>
        <taxon>Archosauria</taxon>
        <taxon>Dinosauria</taxon>
        <taxon>Saurischia</taxon>
        <taxon>Theropoda</taxon>
        <taxon>Coelurosauria</taxon>
        <taxon>Aves</taxon>
        <taxon>Neognathae</taxon>
        <taxon>Neoaves</taxon>
        <taxon>Telluraves</taxon>
        <taxon>Coraciimorphae</taxon>
        <taxon>Coraciiformes</taxon>
        <taxon>Brachypteraciidae</taxon>
        <taxon>Brachypteracias</taxon>
    </lineage>
</organism>
<keyword evidence="10" id="KW-0965">Cell junction</keyword>
<dbReference type="EMBL" id="VYZX01011193">
    <property type="protein sequence ID" value="NXS55494.1"/>
    <property type="molecule type" value="Genomic_DNA"/>
</dbReference>
<dbReference type="InterPro" id="IPR055272">
    <property type="entry name" value="POPDC1-3_dom"/>
</dbReference>
<dbReference type="GO" id="GO:0007155">
    <property type="term" value="P:cell adhesion"/>
    <property type="evidence" value="ECO:0007669"/>
    <property type="project" value="UniProtKB-KW"/>
</dbReference>
<feature type="domain" description="POPDC1-3" evidence="15">
    <location>
        <begin position="40"/>
        <end position="248"/>
    </location>
</feature>
<dbReference type="AlphaFoldDB" id="A0A7L2VBL6"/>
<keyword evidence="7" id="KW-1003">Cell membrane</keyword>
<dbReference type="Pfam" id="PF04831">
    <property type="entry name" value="POPDC1-3"/>
    <property type="match status" value="1"/>
</dbReference>
<comment type="subcellular location">
    <subcellularLocation>
        <location evidence="3">Cell junction</location>
        <location evidence="3">Tight junction</location>
    </subcellularLocation>
    <subcellularLocation>
        <location evidence="1">Lateral cell membrane</location>
    </subcellularLocation>
    <subcellularLocation>
        <location evidence="2">Membrane</location>
        <topology evidence="2">Multi-pass membrane protein</topology>
    </subcellularLocation>
</comment>
<dbReference type="SUPFAM" id="SSF51206">
    <property type="entry name" value="cAMP-binding domain-like"/>
    <property type="match status" value="1"/>
</dbReference>
<dbReference type="GO" id="GO:0051146">
    <property type="term" value="P:striated muscle cell differentiation"/>
    <property type="evidence" value="ECO:0007669"/>
    <property type="project" value="TreeGrafter"/>
</dbReference>
<evidence type="ECO:0000256" key="7">
    <source>
        <dbReference type="ARBA" id="ARBA00022475"/>
    </source>
</evidence>
<keyword evidence="13" id="KW-0325">Glycoprotein</keyword>
<evidence type="ECO:0000256" key="2">
    <source>
        <dbReference type="ARBA" id="ARBA00004141"/>
    </source>
</evidence>
<dbReference type="GO" id="GO:0007507">
    <property type="term" value="P:heart development"/>
    <property type="evidence" value="ECO:0007669"/>
    <property type="project" value="TreeGrafter"/>
</dbReference>
<evidence type="ECO:0000256" key="1">
    <source>
        <dbReference type="ARBA" id="ARBA00004124"/>
    </source>
</evidence>
<proteinExistence type="inferred from homology"/>
<dbReference type="GO" id="GO:0007519">
    <property type="term" value="P:skeletal muscle tissue development"/>
    <property type="evidence" value="ECO:0007669"/>
    <property type="project" value="TreeGrafter"/>
</dbReference>
<keyword evidence="9" id="KW-0130">Cell adhesion</keyword>
<comment type="caution">
    <text evidence="16">The sequence shown here is derived from an EMBL/GenBank/DDBJ whole genome shotgun (WGS) entry which is preliminary data.</text>
</comment>
<keyword evidence="8 14" id="KW-0812">Transmembrane</keyword>
<evidence type="ECO:0000256" key="6">
    <source>
        <dbReference type="ARBA" id="ARBA00022473"/>
    </source>
</evidence>
<name>A0A7L2VBL6_9AVES</name>
<evidence type="ECO:0000259" key="15">
    <source>
        <dbReference type="Pfam" id="PF04831"/>
    </source>
</evidence>
<dbReference type="OrthoDB" id="425611at2759"/>
<keyword evidence="11 14" id="KW-1133">Transmembrane helix</keyword>
<keyword evidence="12 14" id="KW-0472">Membrane</keyword>
<evidence type="ECO:0000256" key="9">
    <source>
        <dbReference type="ARBA" id="ARBA00022889"/>
    </source>
</evidence>
<evidence type="ECO:0000256" key="4">
    <source>
        <dbReference type="ARBA" id="ARBA00007146"/>
    </source>
</evidence>
<keyword evidence="6" id="KW-0217">Developmental protein</keyword>
<dbReference type="GO" id="GO:0042383">
    <property type="term" value="C:sarcolemma"/>
    <property type="evidence" value="ECO:0007669"/>
    <property type="project" value="TreeGrafter"/>
</dbReference>
<dbReference type="Proteomes" id="UP000520535">
    <property type="component" value="Unassembled WGS sequence"/>
</dbReference>
<evidence type="ECO:0000313" key="17">
    <source>
        <dbReference type="Proteomes" id="UP000520535"/>
    </source>
</evidence>
<feature type="transmembrane region" description="Helical" evidence="14">
    <location>
        <begin position="39"/>
        <end position="59"/>
    </location>
</feature>
<evidence type="ECO:0000256" key="10">
    <source>
        <dbReference type="ARBA" id="ARBA00022949"/>
    </source>
</evidence>
<dbReference type="PANTHER" id="PTHR12101:SF17">
    <property type="entry name" value="BLOOD VESSEL EPICARDIAL SUBSTANCE"/>
    <property type="match status" value="1"/>
</dbReference>
<evidence type="ECO:0000313" key="16">
    <source>
        <dbReference type="EMBL" id="NXS55494.1"/>
    </source>
</evidence>
<keyword evidence="17" id="KW-1185">Reference proteome</keyword>
<gene>
    <name evidence="16" type="primary">Bves</name>
    <name evidence="16" type="ORF">BRALEP_R00936</name>
</gene>
<protein>
    <submittedName>
        <fullName evidence="16">POPD1 protein</fullName>
    </submittedName>
</protein>
<accession>A0A7L2VBL6</accession>
<evidence type="ECO:0000256" key="12">
    <source>
        <dbReference type="ARBA" id="ARBA00023136"/>
    </source>
</evidence>
<evidence type="ECO:0000256" key="5">
    <source>
        <dbReference type="ARBA" id="ARBA00022427"/>
    </source>
</evidence>
<evidence type="ECO:0000256" key="13">
    <source>
        <dbReference type="ARBA" id="ARBA00023180"/>
    </source>
</evidence>
<feature type="transmembrane region" description="Helical" evidence="14">
    <location>
        <begin position="92"/>
        <end position="112"/>
    </location>
</feature>
<evidence type="ECO:0000256" key="14">
    <source>
        <dbReference type="SAM" id="Phobius"/>
    </source>
</evidence>
<feature type="non-terminal residue" evidence="16">
    <location>
        <position position="256"/>
    </location>
</feature>
<dbReference type="InterPro" id="IPR018490">
    <property type="entry name" value="cNMP-bd_dom_sf"/>
</dbReference>
<dbReference type="PANTHER" id="PTHR12101">
    <property type="entry name" value="POPEYE DOMAIN CONTAINING PROTEIN"/>
    <property type="match status" value="1"/>
</dbReference>
<evidence type="ECO:0000256" key="11">
    <source>
        <dbReference type="ARBA" id="ARBA00022989"/>
    </source>
</evidence>
<feature type="non-terminal residue" evidence="16">
    <location>
        <position position="1"/>
    </location>
</feature>
<dbReference type="GO" id="GO:0030552">
    <property type="term" value="F:cAMP binding"/>
    <property type="evidence" value="ECO:0007669"/>
    <property type="project" value="TreeGrafter"/>
</dbReference>
<dbReference type="InterPro" id="IPR006916">
    <property type="entry name" value="POPDC1-3"/>
</dbReference>
<comment type="similarity">
    <text evidence="4">Belongs to the popeye family.</text>
</comment>
<evidence type="ECO:0000256" key="3">
    <source>
        <dbReference type="ARBA" id="ARBA00004435"/>
    </source>
</evidence>
<feature type="transmembrane region" description="Helical" evidence="14">
    <location>
        <begin position="66"/>
        <end position="86"/>
    </location>
</feature>